<evidence type="ECO:0000256" key="6">
    <source>
        <dbReference type="ARBA" id="ARBA00022556"/>
    </source>
</evidence>
<evidence type="ECO:0000256" key="4">
    <source>
        <dbReference type="ARBA" id="ARBA00016436"/>
    </source>
</evidence>
<evidence type="ECO:0000313" key="15">
    <source>
        <dbReference type="Proteomes" id="UP000184522"/>
    </source>
</evidence>
<comment type="pathway">
    <text evidence="2 13">Glycolipid biosynthesis; lipid IV(A) biosynthesis; lipid IV(A) from (3R)-3-hydroxytetradecanoyl-[acyl-carrier-protein] and UDP-N-acetyl-alpha-D-glucosamine: step 6/6.</text>
</comment>
<dbReference type="HAMAP" id="MF_00409">
    <property type="entry name" value="LpxK"/>
    <property type="match status" value="1"/>
</dbReference>
<dbReference type="GO" id="GO:0009245">
    <property type="term" value="P:lipid A biosynthetic process"/>
    <property type="evidence" value="ECO:0007669"/>
    <property type="project" value="UniProtKB-UniRule"/>
</dbReference>
<keyword evidence="7 13" id="KW-0808">Transferase</keyword>
<dbReference type="InterPro" id="IPR027417">
    <property type="entry name" value="P-loop_NTPase"/>
</dbReference>
<dbReference type="GO" id="GO:0009029">
    <property type="term" value="F:lipid-A 4'-kinase activity"/>
    <property type="evidence" value="ECO:0007669"/>
    <property type="project" value="UniProtKB-UniRule"/>
</dbReference>
<dbReference type="STRING" id="1089305.SAMN05444148_0496"/>
<evidence type="ECO:0000256" key="7">
    <source>
        <dbReference type="ARBA" id="ARBA00022679"/>
    </source>
</evidence>
<evidence type="ECO:0000256" key="2">
    <source>
        <dbReference type="ARBA" id="ARBA00004870"/>
    </source>
</evidence>
<evidence type="ECO:0000256" key="5">
    <source>
        <dbReference type="ARBA" id="ARBA00022516"/>
    </source>
</evidence>
<dbReference type="EC" id="2.7.1.130" evidence="3 13"/>
<evidence type="ECO:0000256" key="11">
    <source>
        <dbReference type="ARBA" id="ARBA00023098"/>
    </source>
</evidence>
<dbReference type="SUPFAM" id="SSF52540">
    <property type="entry name" value="P-loop containing nucleoside triphosphate hydrolases"/>
    <property type="match status" value="1"/>
</dbReference>
<keyword evidence="5 13" id="KW-0444">Lipid biosynthesis</keyword>
<dbReference type="GO" id="GO:0005524">
    <property type="term" value="F:ATP binding"/>
    <property type="evidence" value="ECO:0007669"/>
    <property type="project" value="UniProtKB-UniRule"/>
</dbReference>
<sequence length="332" mass="37935">MKILRILLFPIVPIYFLVTWLRNRLYDSGIKPSKSYDFPVICVGNLSTGGTGKTPMIEYLVRLLKNQYKIATLSRGYKRVTKGFLLADENANVDTLGDEPFQFYNKFRSIYVAVDENRQNGISGLRQLSPQPEIILLDDAYQHRKVKAGFNILLSSYKNLYTKDIVLPTGNLREPKIGANRANAIIVTKCPNDLGDAEKQTIIKQIAPKEHQHVFFSHIAYSDKVVSASEEMPLEAMGNFTLVTGIANAQPLVRHFKSKSLDFEHLEYGDHYNFTIKDIELLEQKDLIITTEKDYMRLLVVESLQDKLFYIAIETVIDKSSEFNKLILDFVN</sequence>
<dbReference type="Proteomes" id="UP000184522">
    <property type="component" value="Unassembled WGS sequence"/>
</dbReference>
<dbReference type="NCBIfam" id="TIGR00682">
    <property type="entry name" value="lpxK"/>
    <property type="match status" value="1"/>
</dbReference>
<evidence type="ECO:0000256" key="12">
    <source>
        <dbReference type="ARBA" id="ARBA00029757"/>
    </source>
</evidence>
<dbReference type="OrthoDB" id="9766423at2"/>
<dbReference type="PANTHER" id="PTHR42724:SF1">
    <property type="entry name" value="TETRAACYLDISACCHARIDE 4'-KINASE, MITOCHONDRIAL-RELATED"/>
    <property type="match status" value="1"/>
</dbReference>
<dbReference type="RefSeq" id="WP_073082551.1">
    <property type="nucleotide sequence ID" value="NZ_FQWS01000001.1"/>
</dbReference>
<comment type="function">
    <text evidence="1 13">Transfers the gamma-phosphate of ATP to the 4'-position of a tetraacyldisaccharide 1-phosphate intermediate (termed DS-1-P) to form tetraacyldisaccharide 1,4'-bis-phosphate (lipid IVA).</text>
</comment>
<protein>
    <recommendedName>
        <fullName evidence="4 13">Tetraacyldisaccharide 4'-kinase</fullName>
        <ecNumber evidence="3 13">2.7.1.130</ecNumber>
    </recommendedName>
    <alternativeName>
        <fullName evidence="12 13">Lipid A 4'-kinase</fullName>
    </alternativeName>
</protein>
<dbReference type="UniPathway" id="UPA00359">
    <property type="reaction ID" value="UER00482"/>
</dbReference>
<evidence type="ECO:0000256" key="3">
    <source>
        <dbReference type="ARBA" id="ARBA00012071"/>
    </source>
</evidence>
<evidence type="ECO:0000256" key="8">
    <source>
        <dbReference type="ARBA" id="ARBA00022741"/>
    </source>
</evidence>
<keyword evidence="10 13" id="KW-0067">ATP-binding</keyword>
<comment type="similarity">
    <text evidence="13">Belongs to the LpxK family.</text>
</comment>
<proteinExistence type="inferred from homology"/>
<keyword evidence="11 13" id="KW-0443">Lipid metabolism</keyword>
<evidence type="ECO:0000256" key="9">
    <source>
        <dbReference type="ARBA" id="ARBA00022777"/>
    </source>
</evidence>
<dbReference type="GO" id="GO:0005886">
    <property type="term" value="C:plasma membrane"/>
    <property type="evidence" value="ECO:0007669"/>
    <property type="project" value="TreeGrafter"/>
</dbReference>
<organism evidence="14 15">
    <name type="scientific">Winogradskyella jejuensis</name>
    <dbReference type="NCBI Taxonomy" id="1089305"/>
    <lineage>
        <taxon>Bacteria</taxon>
        <taxon>Pseudomonadati</taxon>
        <taxon>Bacteroidota</taxon>
        <taxon>Flavobacteriia</taxon>
        <taxon>Flavobacteriales</taxon>
        <taxon>Flavobacteriaceae</taxon>
        <taxon>Winogradskyella</taxon>
    </lineage>
</organism>
<keyword evidence="15" id="KW-1185">Reference proteome</keyword>
<dbReference type="AlphaFoldDB" id="A0A1M5L1L8"/>
<comment type="catalytic activity">
    <reaction evidence="13">
        <text>a lipid A disaccharide + ATP = a lipid IVA + ADP + H(+)</text>
        <dbReference type="Rhea" id="RHEA:67840"/>
        <dbReference type="ChEBI" id="CHEBI:15378"/>
        <dbReference type="ChEBI" id="CHEBI:30616"/>
        <dbReference type="ChEBI" id="CHEBI:176343"/>
        <dbReference type="ChEBI" id="CHEBI:176425"/>
        <dbReference type="ChEBI" id="CHEBI:456216"/>
        <dbReference type="EC" id="2.7.1.130"/>
    </reaction>
</comment>
<dbReference type="PANTHER" id="PTHR42724">
    <property type="entry name" value="TETRAACYLDISACCHARIDE 4'-KINASE"/>
    <property type="match status" value="1"/>
</dbReference>
<name>A0A1M5L1L8_9FLAO</name>
<gene>
    <name evidence="13" type="primary">lpxK</name>
    <name evidence="14" type="ORF">SAMN05444148_0496</name>
</gene>
<dbReference type="InterPro" id="IPR003758">
    <property type="entry name" value="LpxK"/>
</dbReference>
<reference evidence="15" key="1">
    <citation type="submission" date="2016-11" db="EMBL/GenBank/DDBJ databases">
        <authorList>
            <person name="Varghese N."/>
            <person name="Submissions S."/>
        </authorList>
    </citation>
    <scope>NUCLEOTIDE SEQUENCE [LARGE SCALE GENOMIC DNA]</scope>
    <source>
        <strain evidence="15">DSM 25330</strain>
    </source>
</reference>
<keyword evidence="9 13" id="KW-0418">Kinase</keyword>
<feature type="binding site" evidence="13">
    <location>
        <begin position="47"/>
        <end position="54"/>
    </location>
    <ligand>
        <name>ATP</name>
        <dbReference type="ChEBI" id="CHEBI:30616"/>
    </ligand>
</feature>
<evidence type="ECO:0000313" key="14">
    <source>
        <dbReference type="EMBL" id="SHG58917.1"/>
    </source>
</evidence>
<evidence type="ECO:0000256" key="13">
    <source>
        <dbReference type="HAMAP-Rule" id="MF_00409"/>
    </source>
</evidence>
<evidence type="ECO:0000256" key="10">
    <source>
        <dbReference type="ARBA" id="ARBA00022840"/>
    </source>
</evidence>
<dbReference type="EMBL" id="FQWS01000001">
    <property type="protein sequence ID" value="SHG58917.1"/>
    <property type="molecule type" value="Genomic_DNA"/>
</dbReference>
<evidence type="ECO:0000256" key="1">
    <source>
        <dbReference type="ARBA" id="ARBA00002274"/>
    </source>
</evidence>
<dbReference type="Pfam" id="PF02606">
    <property type="entry name" value="LpxK"/>
    <property type="match status" value="1"/>
</dbReference>
<keyword evidence="6 13" id="KW-0441">Lipid A biosynthesis</keyword>
<accession>A0A1M5L1L8</accession>
<keyword evidence="8 13" id="KW-0547">Nucleotide-binding</keyword>